<dbReference type="PANTHER" id="PTHR36195">
    <property type="entry name" value="DOMAIN PROTEIN, PUTATIVE (AFU_ORTHOLOGUE AFUA_5G01990)-RELATED-RELATED"/>
    <property type="match status" value="1"/>
</dbReference>
<dbReference type="PANTHER" id="PTHR36195:SF4">
    <property type="entry name" value="DOMAIN PROTEIN, PUTATIVE (AFU_ORTHOLOGUE AFUA_5G01990)-RELATED"/>
    <property type="match status" value="1"/>
</dbReference>
<dbReference type="EMBL" id="JAIZPD010000003">
    <property type="protein sequence ID" value="KAH0964809.1"/>
    <property type="molecule type" value="Genomic_DNA"/>
</dbReference>
<dbReference type="Proteomes" id="UP000824596">
    <property type="component" value="Unassembled WGS sequence"/>
</dbReference>
<accession>A0A9P8N0W8</accession>
<dbReference type="Pfam" id="PF04681">
    <property type="entry name" value="Bys1"/>
    <property type="match status" value="1"/>
</dbReference>
<keyword evidence="1" id="KW-0732">Signal</keyword>
<dbReference type="InterPro" id="IPR006771">
    <property type="entry name" value="CetA-like"/>
</dbReference>
<dbReference type="OrthoDB" id="3682664at2759"/>
<reference evidence="2" key="1">
    <citation type="submission" date="2021-09" db="EMBL/GenBank/DDBJ databases">
        <title>A high-quality genome of the endoparasitic fungus Hirsutella rhossiliensis with a comparison of Hirsutella genomes reveals transposable elements contributing to genome size variation.</title>
        <authorList>
            <person name="Lin R."/>
            <person name="Jiao Y."/>
            <person name="Sun X."/>
            <person name="Ling J."/>
            <person name="Xie B."/>
            <person name="Cheng X."/>
        </authorList>
    </citation>
    <scope>NUCLEOTIDE SEQUENCE</scope>
    <source>
        <strain evidence="2">HR02</strain>
    </source>
</reference>
<feature type="signal peptide" evidence="1">
    <location>
        <begin position="1"/>
        <end position="20"/>
    </location>
</feature>
<keyword evidence="3" id="KW-1185">Reference proteome</keyword>
<proteinExistence type="predicted"/>
<dbReference type="RefSeq" id="XP_044722322.1">
    <property type="nucleotide sequence ID" value="XM_044861296.1"/>
</dbReference>
<dbReference type="SUPFAM" id="SSF49870">
    <property type="entry name" value="Osmotin, thaumatin-like protein"/>
    <property type="match status" value="1"/>
</dbReference>
<gene>
    <name evidence="2" type="ORF">HRG_02825</name>
</gene>
<dbReference type="InterPro" id="IPR037176">
    <property type="entry name" value="Osmotin/thaumatin-like_sf"/>
</dbReference>
<evidence type="ECO:0000313" key="3">
    <source>
        <dbReference type="Proteomes" id="UP000824596"/>
    </source>
</evidence>
<dbReference type="AlphaFoldDB" id="A0A9P8N0W8"/>
<evidence type="ECO:0000313" key="2">
    <source>
        <dbReference type="EMBL" id="KAH0964809.1"/>
    </source>
</evidence>
<evidence type="ECO:0000256" key="1">
    <source>
        <dbReference type="SAM" id="SignalP"/>
    </source>
</evidence>
<protein>
    <submittedName>
        <fullName evidence="2">Blastomyces yeast-phase-specific protein</fullName>
    </submittedName>
</protein>
<feature type="chain" id="PRO_5040150676" evidence="1">
    <location>
        <begin position="21"/>
        <end position="155"/>
    </location>
</feature>
<sequence length="155" mass="16466">MLLQLNLLAVGATLATVASAVGNARVVNNCPFEVTTWSVGSTVSGPYTLQTGGVYSEPFTRDPRTGGRAIKTTIDRDGLYTGQPQTIFAYNLQGNHVWYDLSNVFGNAFQGHRLVVASGDAECQAIAWEDGIPPAGSQVKNCQEQADVTLSLCQG</sequence>
<comment type="caution">
    <text evidence="2">The sequence shown here is derived from an EMBL/GenBank/DDBJ whole genome shotgun (WGS) entry which is preliminary data.</text>
</comment>
<dbReference type="GeneID" id="68351954"/>
<name>A0A9P8N0W8_9HYPO</name>
<organism evidence="2 3">
    <name type="scientific">Hirsutella rhossiliensis</name>
    <dbReference type="NCBI Taxonomy" id="111463"/>
    <lineage>
        <taxon>Eukaryota</taxon>
        <taxon>Fungi</taxon>
        <taxon>Dikarya</taxon>
        <taxon>Ascomycota</taxon>
        <taxon>Pezizomycotina</taxon>
        <taxon>Sordariomycetes</taxon>
        <taxon>Hypocreomycetidae</taxon>
        <taxon>Hypocreales</taxon>
        <taxon>Ophiocordycipitaceae</taxon>
        <taxon>Hirsutella</taxon>
    </lineage>
</organism>